<evidence type="ECO:0000313" key="5">
    <source>
        <dbReference type="EMBL" id="RMX86957.1"/>
    </source>
</evidence>
<dbReference type="PANTHER" id="PTHR13069:SF21">
    <property type="entry name" value="ALKYLATED DNA REPAIR PROTEIN ALKB HOMOLOG 8"/>
    <property type="match status" value="1"/>
</dbReference>
<dbReference type="InterPro" id="IPR029063">
    <property type="entry name" value="SAM-dependent_MTases_sf"/>
</dbReference>
<dbReference type="EMBL" id="QWIJ01000139">
    <property type="protein sequence ID" value="RMX86957.1"/>
    <property type="molecule type" value="Genomic_DNA"/>
</dbReference>
<evidence type="ECO:0000256" key="1">
    <source>
        <dbReference type="ARBA" id="ARBA00022603"/>
    </source>
</evidence>
<dbReference type="EMBL" id="QWIK01002008">
    <property type="protein sequence ID" value="RMX91237.1"/>
    <property type="molecule type" value="Genomic_DNA"/>
</dbReference>
<evidence type="ECO:0000313" key="6">
    <source>
        <dbReference type="EMBL" id="RMX91237.1"/>
    </source>
</evidence>
<dbReference type="InterPro" id="IPR051422">
    <property type="entry name" value="AlkB_tRNA_MeTrf/Diox"/>
</dbReference>
<accession>A0A3M6X859</accession>
<dbReference type="Gene3D" id="3.40.50.150">
    <property type="entry name" value="Vaccinia Virus protein VP39"/>
    <property type="match status" value="1"/>
</dbReference>
<dbReference type="CDD" id="cd02440">
    <property type="entry name" value="AdoMet_MTases"/>
    <property type="match status" value="1"/>
</dbReference>
<dbReference type="VEuPathDB" id="FungiDB:BTJ68_11031"/>
<dbReference type="GO" id="GO:0005737">
    <property type="term" value="C:cytoplasm"/>
    <property type="evidence" value="ECO:0007669"/>
    <property type="project" value="TreeGrafter"/>
</dbReference>
<dbReference type="GO" id="GO:0000049">
    <property type="term" value="F:tRNA binding"/>
    <property type="evidence" value="ECO:0007669"/>
    <property type="project" value="TreeGrafter"/>
</dbReference>
<dbReference type="AlphaFoldDB" id="A0A3M6X859"/>
<dbReference type="OrthoDB" id="271595at2759"/>
<dbReference type="GO" id="GO:0005634">
    <property type="term" value="C:nucleus"/>
    <property type="evidence" value="ECO:0007669"/>
    <property type="project" value="TreeGrafter"/>
</dbReference>
<gene>
    <name evidence="6" type="ORF">D0868_14106</name>
    <name evidence="5" type="ORF">D0869_02701</name>
</gene>
<dbReference type="Pfam" id="PF08241">
    <property type="entry name" value="Methyltransf_11"/>
    <property type="match status" value="1"/>
</dbReference>
<name>A0A3M6X859_HORWE</name>
<proteinExistence type="predicted"/>
<keyword evidence="2" id="KW-0808">Transferase</keyword>
<dbReference type="GO" id="GO:0030488">
    <property type="term" value="P:tRNA methylation"/>
    <property type="evidence" value="ECO:0007669"/>
    <property type="project" value="TreeGrafter"/>
</dbReference>
<evidence type="ECO:0000259" key="4">
    <source>
        <dbReference type="Pfam" id="PF08241"/>
    </source>
</evidence>
<dbReference type="Proteomes" id="UP000281245">
    <property type="component" value="Unassembled WGS sequence"/>
</dbReference>
<evidence type="ECO:0000313" key="7">
    <source>
        <dbReference type="Proteomes" id="UP000281245"/>
    </source>
</evidence>
<dbReference type="GO" id="GO:0106335">
    <property type="term" value="F:tRNA (5-carboxymethyluridine(34)-5-O)-methyltransferase activity"/>
    <property type="evidence" value="ECO:0007669"/>
    <property type="project" value="TreeGrafter"/>
</dbReference>
<evidence type="ECO:0000256" key="3">
    <source>
        <dbReference type="SAM" id="MobiDB-lite"/>
    </source>
</evidence>
<feature type="region of interest" description="Disordered" evidence="3">
    <location>
        <begin position="1"/>
        <end position="20"/>
    </location>
</feature>
<dbReference type="GO" id="GO:0002098">
    <property type="term" value="P:tRNA wobble uridine modification"/>
    <property type="evidence" value="ECO:0007669"/>
    <property type="project" value="TreeGrafter"/>
</dbReference>
<keyword evidence="1" id="KW-0489">Methyltransferase</keyword>
<sequence>MSATEESKDEEPKGEDYEEHHVHEVYEQIASHFSSTRYKPWPIIERFLNTLPAGSVGLDVGCGNGKYLAVNPNIYILGSDRSTNLTRIAKTHQPHSALVADILDLPHAPAAFDFAISIAVIHHLSTPTRRREAIASILETLKPARESPRKTGEEREGGKALLYCWALEQEGSRRGWSEGDEQDVMVPWVMRARKGMKGTKGKGQKKKNEEGKEGEERVSSSQPTGQSEGAAEGGDKTFHRYYHLYRQGELEEDVWAAGGEVVEGGYEKDNWWAIAIRR</sequence>
<feature type="compositionally biased region" description="Basic and acidic residues" evidence="3">
    <location>
        <begin position="10"/>
        <end position="20"/>
    </location>
</feature>
<feature type="domain" description="Methyltransferase type 11" evidence="4">
    <location>
        <begin position="58"/>
        <end position="143"/>
    </location>
</feature>
<dbReference type="InterPro" id="IPR013216">
    <property type="entry name" value="Methyltransf_11"/>
</dbReference>
<feature type="compositionally biased region" description="Basic and acidic residues" evidence="3">
    <location>
        <begin position="206"/>
        <end position="218"/>
    </location>
</feature>
<feature type="region of interest" description="Disordered" evidence="3">
    <location>
        <begin position="192"/>
        <end position="234"/>
    </location>
</feature>
<dbReference type="SUPFAM" id="SSF53335">
    <property type="entry name" value="S-adenosyl-L-methionine-dependent methyltransferases"/>
    <property type="match status" value="1"/>
</dbReference>
<comment type="caution">
    <text evidence="5">The sequence shown here is derived from an EMBL/GenBank/DDBJ whole genome shotgun (WGS) entry which is preliminary data.</text>
</comment>
<evidence type="ECO:0000313" key="8">
    <source>
        <dbReference type="Proteomes" id="UP000282582"/>
    </source>
</evidence>
<protein>
    <recommendedName>
        <fullName evidence="4">Methyltransferase type 11 domain-containing protein</fullName>
    </recommendedName>
</protein>
<dbReference type="GO" id="GO:0008757">
    <property type="term" value="F:S-adenosylmethionine-dependent methyltransferase activity"/>
    <property type="evidence" value="ECO:0007669"/>
    <property type="project" value="InterPro"/>
</dbReference>
<organism evidence="5 7">
    <name type="scientific">Hortaea werneckii</name>
    <name type="common">Black yeast</name>
    <name type="synonym">Cladosporium werneckii</name>
    <dbReference type="NCBI Taxonomy" id="91943"/>
    <lineage>
        <taxon>Eukaryota</taxon>
        <taxon>Fungi</taxon>
        <taxon>Dikarya</taxon>
        <taxon>Ascomycota</taxon>
        <taxon>Pezizomycotina</taxon>
        <taxon>Dothideomycetes</taxon>
        <taxon>Dothideomycetidae</taxon>
        <taxon>Mycosphaerellales</taxon>
        <taxon>Teratosphaeriaceae</taxon>
        <taxon>Hortaea</taxon>
    </lineage>
</organism>
<feature type="compositionally biased region" description="Basic residues" evidence="3">
    <location>
        <begin position="192"/>
        <end position="205"/>
    </location>
</feature>
<dbReference type="Proteomes" id="UP000282582">
    <property type="component" value="Unassembled WGS sequence"/>
</dbReference>
<evidence type="ECO:0000256" key="2">
    <source>
        <dbReference type="ARBA" id="ARBA00022679"/>
    </source>
</evidence>
<dbReference type="PANTHER" id="PTHR13069">
    <property type="entry name" value="ALKYLATED DNA REPAIR PROTEIN ALKB HOMOLOG 8"/>
    <property type="match status" value="1"/>
</dbReference>
<reference evidence="7 8" key="1">
    <citation type="journal article" date="2018" name="BMC Genomics">
        <title>Genomic evidence for intraspecific hybridization in a clonal and extremely halotolerant yeast.</title>
        <authorList>
            <person name="Gostincar C."/>
            <person name="Stajich J.E."/>
            <person name="Zupancic J."/>
            <person name="Zalar P."/>
            <person name="Gunde-Cimerman N."/>
        </authorList>
    </citation>
    <scope>NUCLEOTIDE SEQUENCE [LARGE SCALE GENOMIC DNA]</scope>
    <source>
        <strain evidence="6 8">EXF-6654</strain>
        <strain evidence="5 7">EXF-6656</strain>
    </source>
</reference>